<evidence type="ECO:0000313" key="2">
    <source>
        <dbReference type="Proteomes" id="UP000050509"/>
    </source>
</evidence>
<accession>A0A0N8PR02</accession>
<proteinExistence type="predicted"/>
<evidence type="ECO:0000313" key="1">
    <source>
        <dbReference type="EMBL" id="KPV48557.1"/>
    </source>
</evidence>
<organism evidence="1 2">
    <name type="scientific">Kouleothrix aurantiaca</name>
    <dbReference type="NCBI Taxonomy" id="186479"/>
    <lineage>
        <taxon>Bacteria</taxon>
        <taxon>Bacillati</taxon>
        <taxon>Chloroflexota</taxon>
        <taxon>Chloroflexia</taxon>
        <taxon>Chloroflexales</taxon>
        <taxon>Roseiflexineae</taxon>
        <taxon>Roseiflexaceae</taxon>
        <taxon>Kouleothrix</taxon>
    </lineage>
</organism>
<dbReference type="EMBL" id="LJCR01002561">
    <property type="protein sequence ID" value="KPV48557.1"/>
    <property type="molecule type" value="Genomic_DNA"/>
</dbReference>
<dbReference type="AlphaFoldDB" id="A0A0N8PR02"/>
<name>A0A0N8PR02_9CHLR</name>
<keyword evidence="2" id="KW-1185">Reference proteome</keyword>
<gene>
    <name evidence="1" type="ORF">SE17_37435</name>
</gene>
<protein>
    <submittedName>
        <fullName evidence="1">Uncharacterized protein</fullName>
    </submittedName>
</protein>
<comment type="caution">
    <text evidence="1">The sequence shown here is derived from an EMBL/GenBank/DDBJ whole genome shotgun (WGS) entry which is preliminary data.</text>
</comment>
<reference evidence="1 2" key="1">
    <citation type="submission" date="2015-09" db="EMBL/GenBank/DDBJ databases">
        <title>Draft genome sequence of Kouleothrix aurantiaca JCM 19913.</title>
        <authorList>
            <person name="Hemp J."/>
        </authorList>
    </citation>
    <scope>NUCLEOTIDE SEQUENCE [LARGE SCALE GENOMIC DNA]</scope>
    <source>
        <strain evidence="1 2">COM-B</strain>
    </source>
</reference>
<dbReference type="Proteomes" id="UP000050509">
    <property type="component" value="Unassembled WGS sequence"/>
</dbReference>
<sequence>MAKYSEQYGSLRQEWLGGIPAFVCTARTANGIVPADVTNVDHAGQIVGITTESGPQNDMVMVHLSGLVYFPTPVFGVTRGPVMIGPTGTFVTTLPAGSRFVQQAGIIIGSSELLLNLDSTITLI</sequence>